<dbReference type="AlphaFoldDB" id="A0A369KA39"/>
<dbReference type="EMBL" id="QQBG01000016">
    <property type="protein sequence ID" value="RDB31461.1"/>
    <property type="molecule type" value="Genomic_DNA"/>
</dbReference>
<evidence type="ECO:0000313" key="2">
    <source>
        <dbReference type="Proteomes" id="UP000253816"/>
    </source>
</evidence>
<dbReference type="SUPFAM" id="SSF69635">
    <property type="entry name" value="Type III secretory system chaperone-like"/>
    <property type="match status" value="1"/>
</dbReference>
<name>A0A369KA39_9BACT</name>
<keyword evidence="2" id="KW-1185">Reference proteome</keyword>
<accession>A0A369KA39</accession>
<dbReference type="Gene3D" id="3.30.1460.10">
    <property type="match status" value="1"/>
</dbReference>
<dbReference type="OrthoDB" id="22455at2"/>
<sequence>MYYLSFEELIKELAERWIGFQIELNGKTSCVLRTESELDLFLEADSRRSLVYAICFLGEVTGVGGEGKPLLLRLLQENLHAQHSGVFGIDTENHRFSLHKTYRLENLSADHFSDDLARLHNKGLLWTEVIKGTKPLPAL</sequence>
<organism evidence="1 2">
    <name type="scientific">Candidatus Similichlamydia laticola</name>
    <dbReference type="NCBI Taxonomy" id="2170265"/>
    <lineage>
        <taxon>Bacteria</taxon>
        <taxon>Pseudomonadati</taxon>
        <taxon>Chlamydiota</taxon>
        <taxon>Chlamydiia</taxon>
        <taxon>Parachlamydiales</taxon>
        <taxon>Candidatus Parilichlamydiaceae</taxon>
        <taxon>Candidatus Similichlamydia</taxon>
    </lineage>
</organism>
<dbReference type="Proteomes" id="UP000253816">
    <property type="component" value="Unassembled WGS sequence"/>
</dbReference>
<dbReference type="InterPro" id="IPR010261">
    <property type="entry name" value="Tir_chaperone"/>
</dbReference>
<proteinExistence type="predicted"/>
<protein>
    <submittedName>
        <fullName evidence="1">Uncharacterized protein</fullName>
    </submittedName>
</protein>
<gene>
    <name evidence="1" type="ORF">HAT2_00434</name>
</gene>
<dbReference type="RefSeq" id="WP_114544390.1">
    <property type="nucleotide sequence ID" value="NZ_QQBG01000016.1"/>
</dbReference>
<evidence type="ECO:0000313" key="1">
    <source>
        <dbReference type="EMBL" id="RDB31461.1"/>
    </source>
</evidence>
<dbReference type="GO" id="GO:0030254">
    <property type="term" value="P:protein secretion by the type III secretion system"/>
    <property type="evidence" value="ECO:0007669"/>
    <property type="project" value="InterPro"/>
</dbReference>
<reference evidence="1 2" key="1">
    <citation type="submission" date="2018-07" db="EMBL/GenBank/DDBJ databases">
        <title>Comparative genomics of the Candidatus Parilichlamydiaceae reveals evidence of convergent evolution and genome reduction in the phylum Chlamydiae.</title>
        <authorList>
            <person name="Taylor-Brown A."/>
            <person name="Polkinghorne A."/>
        </authorList>
    </citation>
    <scope>NUCLEOTIDE SEQUENCE [LARGE SCALE GENOMIC DNA]</scope>
    <source>
        <strain evidence="1 2">Hat2</strain>
    </source>
</reference>
<comment type="caution">
    <text evidence="1">The sequence shown here is derived from an EMBL/GenBank/DDBJ whole genome shotgun (WGS) entry which is preliminary data.</text>
</comment>
<dbReference type="Pfam" id="PF05932">
    <property type="entry name" value="CesT"/>
    <property type="match status" value="1"/>
</dbReference>